<dbReference type="Proteomes" id="UP001234989">
    <property type="component" value="Chromosome 2"/>
</dbReference>
<keyword evidence="2" id="KW-1185">Reference proteome</keyword>
<dbReference type="PANTHER" id="PTHR33116">
    <property type="entry name" value="REVERSE TRANSCRIPTASE ZINC-BINDING DOMAIN-CONTAINING PROTEIN-RELATED-RELATED"/>
    <property type="match status" value="1"/>
</dbReference>
<organism evidence="1 2">
    <name type="scientific">Solanum verrucosum</name>
    <dbReference type="NCBI Taxonomy" id="315347"/>
    <lineage>
        <taxon>Eukaryota</taxon>
        <taxon>Viridiplantae</taxon>
        <taxon>Streptophyta</taxon>
        <taxon>Embryophyta</taxon>
        <taxon>Tracheophyta</taxon>
        <taxon>Spermatophyta</taxon>
        <taxon>Magnoliopsida</taxon>
        <taxon>eudicotyledons</taxon>
        <taxon>Gunneridae</taxon>
        <taxon>Pentapetalae</taxon>
        <taxon>asterids</taxon>
        <taxon>lamiids</taxon>
        <taxon>Solanales</taxon>
        <taxon>Solanaceae</taxon>
        <taxon>Solanoideae</taxon>
        <taxon>Solaneae</taxon>
        <taxon>Solanum</taxon>
    </lineage>
</organism>
<accession>A0AAF0TD12</accession>
<sequence length="243" mass="28129">MSDLSNFKFYPMCKSLMLTHLVFVDDLMIFCKGDLKSVNRVMEALNHFSLASRLAGVDDVTKNALLEKTGFALGSFPIRYLGLPLSPKKWNKLDCKILIDKITTRGAIFVLPQSVLEEVDQRCWKFIWGGKDDQRKIHLVAWDTVCKPKCNGGLNVKGCRIWNLTSVGKLLYQLMVDKDSLWVKWVHGIYMKIDSSIWEHNHPHDCSWYWEKLNSLKDGMRAWYTQGRYNLSPRGDYPISKSF</sequence>
<proteinExistence type="predicted"/>
<dbReference type="PANTHER" id="PTHR33116:SF84">
    <property type="entry name" value="RNA-DIRECTED DNA POLYMERASE"/>
    <property type="match status" value="1"/>
</dbReference>
<reference evidence="1" key="1">
    <citation type="submission" date="2023-08" db="EMBL/GenBank/DDBJ databases">
        <title>A de novo genome assembly of Solanum verrucosum Schlechtendal, a Mexican diploid species geographically isolated from the other diploid A-genome species in potato relatives.</title>
        <authorList>
            <person name="Hosaka K."/>
        </authorList>
    </citation>
    <scope>NUCLEOTIDE SEQUENCE</scope>
    <source>
        <tissue evidence="1">Young leaves</tissue>
    </source>
</reference>
<gene>
    <name evidence="1" type="ORF">MTR67_007761</name>
</gene>
<protein>
    <submittedName>
        <fullName evidence="1">Uncharacterized protein</fullName>
    </submittedName>
</protein>
<dbReference type="EMBL" id="CP133613">
    <property type="protein sequence ID" value="WMV14376.1"/>
    <property type="molecule type" value="Genomic_DNA"/>
</dbReference>
<dbReference type="AlphaFoldDB" id="A0AAF0TD12"/>
<evidence type="ECO:0000313" key="2">
    <source>
        <dbReference type="Proteomes" id="UP001234989"/>
    </source>
</evidence>
<name>A0AAF0TD12_SOLVR</name>
<evidence type="ECO:0000313" key="1">
    <source>
        <dbReference type="EMBL" id="WMV14376.1"/>
    </source>
</evidence>